<sequence>MAVSGNINVGCGDVMMVCIGFAREAVWMMATTIGRKEIQRDRLWMEPHLRLWGRGEEVWSRPWGRAGEDWCSQPGGREVEP</sequence>
<keyword evidence="2" id="KW-1185">Reference proteome</keyword>
<accession>A0A314XUK7</accession>
<evidence type="ECO:0000313" key="2">
    <source>
        <dbReference type="Proteomes" id="UP000250321"/>
    </source>
</evidence>
<reference evidence="1 2" key="1">
    <citation type="submission" date="2018-02" db="EMBL/GenBank/DDBJ databases">
        <title>Draft genome of wild Prunus yedoensis var. nudiflora.</title>
        <authorList>
            <person name="Baek S."/>
            <person name="Kim J.-H."/>
            <person name="Choi K."/>
            <person name="Kim G.-B."/>
            <person name="Cho A."/>
            <person name="Jang H."/>
            <person name="Shin C.-H."/>
            <person name="Yu H.-J."/>
            <person name="Mun J.-H."/>
        </authorList>
    </citation>
    <scope>NUCLEOTIDE SEQUENCE [LARGE SCALE GENOMIC DNA]</scope>
    <source>
        <strain evidence="2">cv. Jeju island</strain>
        <tissue evidence="1">Leaf</tissue>
    </source>
</reference>
<proteinExistence type="predicted"/>
<evidence type="ECO:0000313" key="1">
    <source>
        <dbReference type="EMBL" id="PQP96449.1"/>
    </source>
</evidence>
<gene>
    <name evidence="1" type="ORF">Pyn_01939</name>
</gene>
<dbReference type="EMBL" id="PJQY01002103">
    <property type="protein sequence ID" value="PQP96449.1"/>
    <property type="molecule type" value="Genomic_DNA"/>
</dbReference>
<dbReference type="AlphaFoldDB" id="A0A314XUK7"/>
<organism evidence="1 2">
    <name type="scientific">Prunus yedoensis var. nudiflora</name>
    <dbReference type="NCBI Taxonomy" id="2094558"/>
    <lineage>
        <taxon>Eukaryota</taxon>
        <taxon>Viridiplantae</taxon>
        <taxon>Streptophyta</taxon>
        <taxon>Embryophyta</taxon>
        <taxon>Tracheophyta</taxon>
        <taxon>Spermatophyta</taxon>
        <taxon>Magnoliopsida</taxon>
        <taxon>eudicotyledons</taxon>
        <taxon>Gunneridae</taxon>
        <taxon>Pentapetalae</taxon>
        <taxon>rosids</taxon>
        <taxon>fabids</taxon>
        <taxon>Rosales</taxon>
        <taxon>Rosaceae</taxon>
        <taxon>Amygdaloideae</taxon>
        <taxon>Amygdaleae</taxon>
        <taxon>Prunus</taxon>
    </lineage>
</organism>
<dbReference type="Proteomes" id="UP000250321">
    <property type="component" value="Unassembled WGS sequence"/>
</dbReference>
<comment type="caution">
    <text evidence="1">The sequence shown here is derived from an EMBL/GenBank/DDBJ whole genome shotgun (WGS) entry which is preliminary data.</text>
</comment>
<name>A0A314XUK7_PRUYE</name>
<protein>
    <submittedName>
        <fullName evidence="1">Uncharacterized protein</fullName>
    </submittedName>
</protein>